<proteinExistence type="predicted"/>
<evidence type="ECO:0000313" key="2">
    <source>
        <dbReference type="Proteomes" id="UP000789860"/>
    </source>
</evidence>
<dbReference type="Proteomes" id="UP000789860">
    <property type="component" value="Unassembled WGS sequence"/>
</dbReference>
<sequence>MSLIPKFILNNGITIPALGLGTFRIKDPETVEFVVRTAVSCGYRQIDSAIGYRNEETIGKVINELIKDTSLNLKREDFFITSKLPPSDQGYDNCRQ</sequence>
<name>A0ACA9LEE2_9GLOM</name>
<dbReference type="EMBL" id="CAJVPM010005066">
    <property type="protein sequence ID" value="CAG8520031.1"/>
    <property type="molecule type" value="Genomic_DNA"/>
</dbReference>
<organism evidence="1 2">
    <name type="scientific">Scutellospora calospora</name>
    <dbReference type="NCBI Taxonomy" id="85575"/>
    <lineage>
        <taxon>Eukaryota</taxon>
        <taxon>Fungi</taxon>
        <taxon>Fungi incertae sedis</taxon>
        <taxon>Mucoromycota</taxon>
        <taxon>Glomeromycotina</taxon>
        <taxon>Glomeromycetes</taxon>
        <taxon>Diversisporales</taxon>
        <taxon>Gigasporaceae</taxon>
        <taxon>Scutellospora</taxon>
    </lineage>
</organism>
<gene>
    <name evidence="1" type="ORF">SCALOS_LOCUS4029</name>
</gene>
<comment type="caution">
    <text evidence="1">The sequence shown here is derived from an EMBL/GenBank/DDBJ whole genome shotgun (WGS) entry which is preliminary data.</text>
</comment>
<protein>
    <submittedName>
        <fullName evidence="1">11832_t:CDS:1</fullName>
    </submittedName>
</protein>
<reference evidence="1" key="1">
    <citation type="submission" date="2021-06" db="EMBL/GenBank/DDBJ databases">
        <authorList>
            <person name="Kallberg Y."/>
            <person name="Tangrot J."/>
            <person name="Rosling A."/>
        </authorList>
    </citation>
    <scope>NUCLEOTIDE SEQUENCE</scope>
    <source>
        <strain evidence="1">AU212A</strain>
    </source>
</reference>
<keyword evidence="2" id="KW-1185">Reference proteome</keyword>
<evidence type="ECO:0000313" key="1">
    <source>
        <dbReference type="EMBL" id="CAG8520031.1"/>
    </source>
</evidence>
<accession>A0ACA9LEE2</accession>
<feature type="non-terminal residue" evidence="1">
    <location>
        <position position="96"/>
    </location>
</feature>